<dbReference type="SUPFAM" id="SSF48557">
    <property type="entry name" value="L-aspartase-like"/>
    <property type="match status" value="1"/>
</dbReference>
<gene>
    <name evidence="14" type="ORF">E5334_01170</name>
</gene>
<dbReference type="UniPathway" id="UPA00074">
    <property type="reaction ID" value="UER00132"/>
</dbReference>
<keyword evidence="6 12" id="KW-0658">Purine biosynthesis</keyword>
<evidence type="ECO:0000256" key="6">
    <source>
        <dbReference type="ARBA" id="ARBA00022755"/>
    </source>
</evidence>
<dbReference type="UniPathway" id="UPA00075">
    <property type="reaction ID" value="UER00336"/>
</dbReference>
<dbReference type="EMBL" id="SRYE01000001">
    <property type="protein sequence ID" value="TGY63506.1"/>
    <property type="molecule type" value="Genomic_DNA"/>
</dbReference>
<dbReference type="GO" id="GO:0006189">
    <property type="term" value="P:'de novo' IMP biosynthetic process"/>
    <property type="evidence" value="ECO:0007669"/>
    <property type="project" value="UniProtKB-UniPathway"/>
</dbReference>
<dbReference type="InterPro" id="IPR004769">
    <property type="entry name" value="Pur_lyase"/>
</dbReference>
<dbReference type="InterPro" id="IPR008948">
    <property type="entry name" value="L-Aspartase-like"/>
</dbReference>
<organism evidence="14 15">
    <name type="scientific">Muricaecibacterium torontonense</name>
    <dbReference type="NCBI Taxonomy" id="3032871"/>
    <lineage>
        <taxon>Bacteria</taxon>
        <taxon>Bacillati</taxon>
        <taxon>Actinomycetota</taxon>
        <taxon>Coriobacteriia</taxon>
        <taxon>Coriobacteriales</taxon>
        <taxon>Atopobiaceae</taxon>
        <taxon>Muricaecibacterium</taxon>
    </lineage>
</organism>
<dbReference type="InterPro" id="IPR020557">
    <property type="entry name" value="Fumarate_lyase_CS"/>
</dbReference>
<evidence type="ECO:0000256" key="2">
    <source>
        <dbReference type="ARBA" id="ARBA00004734"/>
    </source>
</evidence>
<dbReference type="InterPro" id="IPR022761">
    <property type="entry name" value="Fumarate_lyase_N"/>
</dbReference>
<evidence type="ECO:0000259" key="13">
    <source>
        <dbReference type="SMART" id="SM00998"/>
    </source>
</evidence>
<dbReference type="GO" id="GO:0004018">
    <property type="term" value="F:N6-(1,2-dicarboxyethyl)AMP AMP-lyase (fumarate-forming) activity"/>
    <property type="evidence" value="ECO:0007669"/>
    <property type="project" value="UniProtKB-UniRule"/>
</dbReference>
<protein>
    <recommendedName>
        <fullName evidence="5 11">Adenylosuccinate lyase</fullName>
        <shortName evidence="12">ASL</shortName>
        <ecNumber evidence="4 11">4.3.2.2</ecNumber>
    </recommendedName>
    <alternativeName>
        <fullName evidence="9 12">Adenylosuccinase</fullName>
    </alternativeName>
</protein>
<comment type="pathway">
    <text evidence="2 12">Purine metabolism; AMP biosynthesis via de novo pathway; AMP from IMP: step 2/2.</text>
</comment>
<dbReference type="GO" id="GO:0070626">
    <property type="term" value="F:(S)-2-(5-amino-1-(5-phospho-D-ribosyl)imidazole-4-carboxamido) succinate lyase (fumarate-forming) activity"/>
    <property type="evidence" value="ECO:0007669"/>
    <property type="project" value="TreeGrafter"/>
</dbReference>
<evidence type="ECO:0000313" key="14">
    <source>
        <dbReference type="EMBL" id="TGY63506.1"/>
    </source>
</evidence>
<dbReference type="Pfam" id="PF10397">
    <property type="entry name" value="ADSL_C"/>
    <property type="match status" value="1"/>
</dbReference>
<evidence type="ECO:0000256" key="7">
    <source>
        <dbReference type="ARBA" id="ARBA00023239"/>
    </source>
</evidence>
<proteinExistence type="inferred from homology"/>
<dbReference type="SMART" id="SM00998">
    <property type="entry name" value="ADSL_C"/>
    <property type="match status" value="1"/>
</dbReference>
<dbReference type="InterPro" id="IPR000362">
    <property type="entry name" value="Fumarate_lyase_fam"/>
</dbReference>
<dbReference type="Proteomes" id="UP000310263">
    <property type="component" value="Unassembled WGS sequence"/>
</dbReference>
<dbReference type="EC" id="4.3.2.2" evidence="4 11"/>
<evidence type="ECO:0000256" key="12">
    <source>
        <dbReference type="RuleBase" id="RU361172"/>
    </source>
</evidence>
<evidence type="ECO:0000256" key="9">
    <source>
        <dbReference type="ARBA" id="ARBA00030717"/>
    </source>
</evidence>
<keyword evidence="15" id="KW-1185">Reference proteome</keyword>
<dbReference type="AlphaFoldDB" id="A0A4S2F3H4"/>
<dbReference type="PANTHER" id="PTHR43172:SF1">
    <property type="entry name" value="ADENYLOSUCCINATE LYASE"/>
    <property type="match status" value="1"/>
</dbReference>
<evidence type="ECO:0000256" key="11">
    <source>
        <dbReference type="NCBIfam" id="TIGR00928"/>
    </source>
</evidence>
<dbReference type="PRINTS" id="PR00149">
    <property type="entry name" value="FUMRATELYASE"/>
</dbReference>
<dbReference type="NCBIfam" id="TIGR00928">
    <property type="entry name" value="purB"/>
    <property type="match status" value="1"/>
</dbReference>
<dbReference type="GO" id="GO:0005829">
    <property type="term" value="C:cytosol"/>
    <property type="evidence" value="ECO:0007669"/>
    <property type="project" value="TreeGrafter"/>
</dbReference>
<evidence type="ECO:0000256" key="10">
    <source>
        <dbReference type="ARBA" id="ARBA00049115"/>
    </source>
</evidence>
<dbReference type="GO" id="GO:0044208">
    <property type="term" value="P:'de novo' AMP biosynthetic process"/>
    <property type="evidence" value="ECO:0007669"/>
    <property type="project" value="UniProtKB-UniPathway"/>
</dbReference>
<evidence type="ECO:0000256" key="3">
    <source>
        <dbReference type="ARBA" id="ARBA00008273"/>
    </source>
</evidence>
<comment type="pathway">
    <text evidence="1 12">Purine metabolism; IMP biosynthesis via de novo pathway; 5-amino-1-(5-phospho-D-ribosyl)imidazole-4-carboxamide from 5-amino-1-(5-phospho-D-ribosyl)imidazole-4-carboxylate: step 2/2.</text>
</comment>
<dbReference type="OrthoDB" id="9768878at2"/>
<dbReference type="Gene3D" id="1.20.200.10">
    <property type="entry name" value="Fumarase/aspartase (Central domain)"/>
    <property type="match status" value="1"/>
</dbReference>
<dbReference type="CDD" id="cd01360">
    <property type="entry name" value="Adenylsuccinate_lyase_1"/>
    <property type="match status" value="1"/>
</dbReference>
<sequence>MIDRYTRPEMGYIFSLENKYAIWQEIEVLACEAHALLGATDITPEEAAYIREHAGFDVDEVDAIEAVTNHDVIAFLTNMGEHIDAHIPEGEPKPSRHVHYGMTSSDLGDTALCFQLVQATDILIDDVRRLGEICRRRALEERDTLCVGRTHGIHAEPMTFGMKFASWAFELKRDLERLEDARANVAVGAISGAVGTYSSIDPRVEAYVCEKLGLVADPLSTQVISRDHHAYLAGVLACVAATCERIATEIRNLQRTDTLEVEEPFRAGQKGSSAMPHKRNPITVEKVCGLARVVKANAQVSFDNVALWHERDISHSSAERVALADSFIALDHMLACLIRIVDGLVLYPAQMMANLNKTRGLIYSSKVLLALVDTGMSREDAYKVVQENAMATWREIQQGELGATFEEKLIADPRCPLTQGQLDAIFDPRSFLGRVDSVFDRVEALSFEG</sequence>
<comment type="caution">
    <text evidence="14">The sequence shown here is derived from an EMBL/GenBank/DDBJ whole genome shotgun (WGS) entry which is preliminary data.</text>
</comment>
<keyword evidence="7 12" id="KW-0456">Lyase</keyword>
<evidence type="ECO:0000256" key="4">
    <source>
        <dbReference type="ARBA" id="ARBA00012339"/>
    </source>
</evidence>
<comment type="catalytic activity">
    <reaction evidence="10">
        <text>N(6)-(1,2-dicarboxyethyl)-AMP = fumarate + AMP</text>
        <dbReference type="Rhea" id="RHEA:16853"/>
        <dbReference type="ChEBI" id="CHEBI:29806"/>
        <dbReference type="ChEBI" id="CHEBI:57567"/>
        <dbReference type="ChEBI" id="CHEBI:456215"/>
        <dbReference type="EC" id="4.3.2.2"/>
    </reaction>
    <physiologicalReaction direction="left-to-right" evidence="10">
        <dbReference type="Rhea" id="RHEA:16854"/>
    </physiologicalReaction>
</comment>
<evidence type="ECO:0000256" key="8">
    <source>
        <dbReference type="ARBA" id="ARBA00024477"/>
    </source>
</evidence>
<evidence type="ECO:0000256" key="5">
    <source>
        <dbReference type="ARBA" id="ARBA00017058"/>
    </source>
</evidence>
<dbReference type="RefSeq" id="WP_136011774.1">
    <property type="nucleotide sequence ID" value="NZ_SRYE01000001.1"/>
</dbReference>
<comment type="catalytic activity">
    <reaction evidence="8">
        <text>(2S)-2-[5-amino-1-(5-phospho-beta-D-ribosyl)imidazole-4-carboxamido]succinate = 5-amino-1-(5-phospho-beta-D-ribosyl)imidazole-4-carboxamide + fumarate</text>
        <dbReference type="Rhea" id="RHEA:23920"/>
        <dbReference type="ChEBI" id="CHEBI:29806"/>
        <dbReference type="ChEBI" id="CHEBI:58443"/>
        <dbReference type="ChEBI" id="CHEBI:58475"/>
        <dbReference type="EC" id="4.3.2.2"/>
    </reaction>
    <physiologicalReaction direction="left-to-right" evidence="8">
        <dbReference type="Rhea" id="RHEA:23921"/>
    </physiologicalReaction>
</comment>
<accession>A0A4S2F3H4</accession>
<dbReference type="InterPro" id="IPR019468">
    <property type="entry name" value="AdenyloSucc_lyase_C"/>
</dbReference>
<dbReference type="FunFam" id="1.20.200.10:FF:000008">
    <property type="entry name" value="Adenylosuccinate lyase"/>
    <property type="match status" value="1"/>
</dbReference>
<feature type="domain" description="Adenylosuccinate lyase C-terminal" evidence="13">
    <location>
        <begin position="359"/>
        <end position="443"/>
    </location>
</feature>
<dbReference type="Gene3D" id="1.10.40.30">
    <property type="entry name" value="Fumarase/aspartase (C-terminal domain)"/>
    <property type="match status" value="1"/>
</dbReference>
<dbReference type="Gene3D" id="1.10.275.60">
    <property type="match status" value="1"/>
</dbReference>
<dbReference type="PROSITE" id="PS00163">
    <property type="entry name" value="FUMARATE_LYASES"/>
    <property type="match status" value="1"/>
</dbReference>
<reference evidence="14 15" key="1">
    <citation type="submission" date="2019-04" db="EMBL/GenBank/DDBJ databases">
        <title>Microbes associate with the intestines of laboratory mice.</title>
        <authorList>
            <person name="Navarre W."/>
            <person name="Wong E."/>
            <person name="Huang K."/>
            <person name="Tropini C."/>
            <person name="Ng K."/>
            <person name="Yu B."/>
        </authorList>
    </citation>
    <scope>NUCLEOTIDE SEQUENCE [LARGE SCALE GENOMIC DNA]</scope>
    <source>
        <strain evidence="14 15">NM07_P-09</strain>
    </source>
</reference>
<evidence type="ECO:0000313" key="15">
    <source>
        <dbReference type="Proteomes" id="UP000310263"/>
    </source>
</evidence>
<dbReference type="PANTHER" id="PTHR43172">
    <property type="entry name" value="ADENYLOSUCCINATE LYASE"/>
    <property type="match status" value="1"/>
</dbReference>
<comment type="similarity">
    <text evidence="3 12">Belongs to the lyase 1 family. Adenylosuccinate lyase subfamily.</text>
</comment>
<dbReference type="Pfam" id="PF00206">
    <property type="entry name" value="Lyase_1"/>
    <property type="match status" value="1"/>
</dbReference>
<name>A0A4S2F3H4_9ACTN</name>
<evidence type="ECO:0000256" key="1">
    <source>
        <dbReference type="ARBA" id="ARBA00004706"/>
    </source>
</evidence>
<dbReference type="PRINTS" id="PR00145">
    <property type="entry name" value="ARGSUCLYASE"/>
</dbReference>